<feature type="region of interest" description="Disordered" evidence="1">
    <location>
        <begin position="164"/>
        <end position="186"/>
    </location>
</feature>
<evidence type="ECO:0000313" key="2">
    <source>
        <dbReference type="EMBL" id="RDW67771.1"/>
    </source>
</evidence>
<reference evidence="2 3" key="1">
    <citation type="journal article" date="2018" name="IMA Fungus">
        <title>IMA Genome-F 9: Draft genome sequence of Annulohypoxylon stygium, Aspergillus mulundensis, Berkeleyomyces basicola (syn. Thielaviopsis basicola), Ceratocystis smalleyi, two Cercospora beticola strains, Coleophoma cylindrospora, Fusarium fracticaudum, Phialophora cf. hyalina, and Morchella septimelata.</title>
        <authorList>
            <person name="Wingfield B.D."/>
            <person name="Bills G.F."/>
            <person name="Dong Y."/>
            <person name="Huang W."/>
            <person name="Nel W.J."/>
            <person name="Swalarsk-Parry B.S."/>
            <person name="Vaghefi N."/>
            <person name="Wilken P.M."/>
            <person name="An Z."/>
            <person name="de Beer Z.W."/>
            <person name="De Vos L."/>
            <person name="Chen L."/>
            <person name="Duong T.A."/>
            <person name="Gao Y."/>
            <person name="Hammerbacher A."/>
            <person name="Kikkert J.R."/>
            <person name="Li Y."/>
            <person name="Li H."/>
            <person name="Li K."/>
            <person name="Li Q."/>
            <person name="Liu X."/>
            <person name="Ma X."/>
            <person name="Naidoo K."/>
            <person name="Pethybridge S.J."/>
            <person name="Sun J."/>
            <person name="Steenkamp E.T."/>
            <person name="van der Nest M.A."/>
            <person name="van Wyk S."/>
            <person name="Wingfield M.J."/>
            <person name="Xiong C."/>
            <person name="Yue Q."/>
            <person name="Zhang X."/>
        </authorList>
    </citation>
    <scope>NUCLEOTIDE SEQUENCE [LARGE SCALE GENOMIC DNA]</scope>
    <source>
        <strain evidence="2 3">BP6252</strain>
    </source>
</reference>
<dbReference type="EMBL" id="PDLM01000010">
    <property type="protein sequence ID" value="RDW67771.1"/>
    <property type="molecule type" value="Genomic_DNA"/>
</dbReference>
<sequence>MKTYLWSRIRHVVGKGLAATPLLRARRATGIAQRARMPGVVAGRSPSSTVGVIKIRDGSPDIQKATEKATVWHMVVRRAVATGHGVLARVVAVRGGRHGGGRGQRGFGRVLHVGERAGIVVPSGIGRDAYGMPRVELGVGQMTLPHCEGREGLAGPRTLEKTRAGDILGRVEYRGEHRPAGGREGD</sequence>
<name>A0A3D8R1H9_9HELO</name>
<accession>A0A3D8R1H9</accession>
<organism evidence="2 3">
    <name type="scientific">Coleophoma cylindrospora</name>
    <dbReference type="NCBI Taxonomy" id="1849047"/>
    <lineage>
        <taxon>Eukaryota</taxon>
        <taxon>Fungi</taxon>
        <taxon>Dikarya</taxon>
        <taxon>Ascomycota</taxon>
        <taxon>Pezizomycotina</taxon>
        <taxon>Leotiomycetes</taxon>
        <taxon>Helotiales</taxon>
        <taxon>Dermateaceae</taxon>
        <taxon>Coleophoma</taxon>
    </lineage>
</organism>
<dbReference type="AlphaFoldDB" id="A0A3D8R1H9"/>
<comment type="caution">
    <text evidence="2">The sequence shown here is derived from an EMBL/GenBank/DDBJ whole genome shotgun (WGS) entry which is preliminary data.</text>
</comment>
<gene>
    <name evidence="2" type="ORF">BP6252_09167</name>
</gene>
<evidence type="ECO:0000313" key="3">
    <source>
        <dbReference type="Proteomes" id="UP000256645"/>
    </source>
</evidence>
<proteinExistence type="predicted"/>
<evidence type="ECO:0000256" key="1">
    <source>
        <dbReference type="SAM" id="MobiDB-lite"/>
    </source>
</evidence>
<dbReference type="Proteomes" id="UP000256645">
    <property type="component" value="Unassembled WGS sequence"/>
</dbReference>
<protein>
    <submittedName>
        <fullName evidence="2">Uncharacterized protein</fullName>
    </submittedName>
</protein>
<keyword evidence="3" id="KW-1185">Reference proteome</keyword>